<feature type="domain" description="BPP" evidence="2">
    <location>
        <begin position="18"/>
        <end position="305"/>
    </location>
</feature>
<sequence>MFNARPFTFAGGLLLALTLSQAVAAAPLLTFGERLPGSVENARLLGSDGFWPGADRVVAGKHGLQLLKADGQVLSQLDGRYKGLDLRSDRHALLVASLDTRRQQALLVQLHKDTGWSTPLYLPKRDFPVEGLCLYRDSARNSFVFLMGAEGVGEQWLVATADQPLSEARRVRGLSLPPLSEHCQGDDSGDSLFVNEQNVGWWRYGAAAEAPLQRRPVDLRAPFGAIAKRAAGMAVVPGGLLALDPLAGNLHLYRQIGAGWKAEASLPLAGLKEPEQLSVRRDAKGLDLLIVDDQGQRRARLDWDLPPGKVAAPVAVLPARMQTEPVPSFGDAADDPAIWVNAANPQQSRILGTDKKGGLLVYDLAGKQLQDLRAGRLNNVDVRNGFRLGERTVDLAVASNRDHNSLQLFAIEPRTGEVSPLGEVATPLKDIYGLCLFKDAGGAIHAIVNDKDGSFLQYRLGAAQGQVQGELVRRFATATQPEGCVADDRGQRLFIGEEDKAVWTLDARADAPTTLENVITVGGAIKADIEGLAFYQGQKRDYLVISSQGNDRYVVVEAAPPYRLRGALAIGLNAERGIDGASQTDGLEVTSANLGGPWSQGLLVVQDGRKRMPEGRQNFKAIAWSQVVEALQLD</sequence>
<evidence type="ECO:0000259" key="2">
    <source>
        <dbReference type="PROSITE" id="PS51662"/>
    </source>
</evidence>
<dbReference type="Pfam" id="PF02333">
    <property type="entry name" value="Phytase"/>
    <property type="match status" value="1"/>
</dbReference>
<reference evidence="3 4" key="1">
    <citation type="submission" date="2016-03" db="EMBL/GenBank/DDBJ databases">
        <title>Draft Genome Assembly of Pseudomonas putida strain CBF10-2.</title>
        <authorList>
            <person name="Iyer R.S."/>
            <person name="Damania A."/>
        </authorList>
    </citation>
    <scope>NUCLEOTIDE SEQUENCE [LARGE SCALE GENOMIC DNA]</scope>
    <source>
        <strain evidence="3 4">CBF10-2</strain>
    </source>
</reference>
<dbReference type="RefSeq" id="WP_064304196.1">
    <property type="nucleotide sequence ID" value="NZ_LUCV01000040.1"/>
</dbReference>
<dbReference type="InterPro" id="IPR003431">
    <property type="entry name" value="B-propeller_Phytase"/>
</dbReference>
<protein>
    <submittedName>
        <fullName evidence="3">3-phytase</fullName>
    </submittedName>
</protein>
<dbReference type="Proteomes" id="UP000077752">
    <property type="component" value="Unassembled WGS sequence"/>
</dbReference>
<evidence type="ECO:0000256" key="1">
    <source>
        <dbReference type="SAM" id="SignalP"/>
    </source>
</evidence>
<keyword evidence="1" id="KW-0732">Signal</keyword>
<dbReference type="EMBL" id="LUCV01000040">
    <property type="protein sequence ID" value="OAI86357.1"/>
    <property type="molecule type" value="Genomic_DNA"/>
</dbReference>
<gene>
    <name evidence="3" type="ORF">AYO28_01320</name>
</gene>
<feature type="signal peptide" evidence="1">
    <location>
        <begin position="1"/>
        <end position="25"/>
    </location>
</feature>
<name>A0A177SFT0_PSEPU</name>
<dbReference type="AlphaFoldDB" id="A0A177SFT0"/>
<dbReference type="Gene3D" id="2.120.10.30">
    <property type="entry name" value="TolB, C-terminal domain"/>
    <property type="match status" value="2"/>
</dbReference>
<feature type="domain" description="BPP" evidence="2">
    <location>
        <begin position="307"/>
        <end position="631"/>
    </location>
</feature>
<organism evidence="3 4">
    <name type="scientific">Pseudomonas putida</name>
    <name type="common">Arthrobacter siderocapsulatus</name>
    <dbReference type="NCBI Taxonomy" id="303"/>
    <lineage>
        <taxon>Bacteria</taxon>
        <taxon>Pseudomonadati</taxon>
        <taxon>Pseudomonadota</taxon>
        <taxon>Gammaproteobacteria</taxon>
        <taxon>Pseudomonadales</taxon>
        <taxon>Pseudomonadaceae</taxon>
        <taxon>Pseudomonas</taxon>
    </lineage>
</organism>
<evidence type="ECO:0000313" key="3">
    <source>
        <dbReference type="EMBL" id="OAI86357.1"/>
    </source>
</evidence>
<dbReference type="GO" id="GO:0016158">
    <property type="term" value="F:inositol hexakisphosphate 3-phosphatase activity"/>
    <property type="evidence" value="ECO:0007669"/>
    <property type="project" value="InterPro"/>
</dbReference>
<feature type="chain" id="PRO_5008073539" evidence="1">
    <location>
        <begin position="26"/>
        <end position="634"/>
    </location>
</feature>
<dbReference type="PROSITE" id="PS51662">
    <property type="entry name" value="BP_PHYTASE"/>
    <property type="match status" value="2"/>
</dbReference>
<proteinExistence type="predicted"/>
<dbReference type="InterPro" id="IPR011042">
    <property type="entry name" value="6-blade_b-propeller_TolB-like"/>
</dbReference>
<dbReference type="SUPFAM" id="SSF50956">
    <property type="entry name" value="Thermostable phytase (3-phytase)"/>
    <property type="match status" value="2"/>
</dbReference>
<evidence type="ECO:0000313" key="4">
    <source>
        <dbReference type="Proteomes" id="UP000077752"/>
    </source>
</evidence>
<accession>A0A177SFT0</accession>
<comment type="caution">
    <text evidence="3">The sequence shown here is derived from an EMBL/GenBank/DDBJ whole genome shotgun (WGS) entry which is preliminary data.</text>
</comment>